<dbReference type="Proteomes" id="UP000054011">
    <property type="component" value="Unassembled WGS sequence"/>
</dbReference>
<protein>
    <submittedName>
        <fullName evidence="1">Uncharacterized protein</fullName>
    </submittedName>
</protein>
<organism evidence="1 2">
    <name type="scientific">Streptomyces kanasensis</name>
    <dbReference type="NCBI Taxonomy" id="936756"/>
    <lineage>
        <taxon>Bacteria</taxon>
        <taxon>Bacillati</taxon>
        <taxon>Actinomycetota</taxon>
        <taxon>Actinomycetes</taxon>
        <taxon>Kitasatosporales</taxon>
        <taxon>Streptomycetaceae</taxon>
        <taxon>Streptomyces</taxon>
    </lineage>
</organism>
<comment type="caution">
    <text evidence="1">The sequence shown here is derived from an EMBL/GenBank/DDBJ whole genome shotgun (WGS) entry which is preliminary data.</text>
</comment>
<keyword evidence="2" id="KW-1185">Reference proteome</keyword>
<proteinExistence type="predicted"/>
<evidence type="ECO:0000313" key="1">
    <source>
        <dbReference type="EMBL" id="KUH38601.1"/>
    </source>
</evidence>
<accession>A0A124ECS8</accession>
<gene>
    <name evidence="1" type="ORF">ATE80_12045</name>
</gene>
<dbReference type="EMBL" id="LNSV01000024">
    <property type="protein sequence ID" value="KUH38601.1"/>
    <property type="molecule type" value="Genomic_DNA"/>
</dbReference>
<name>A0A124ECS8_9ACTN</name>
<reference evidence="1 2" key="1">
    <citation type="submission" date="2015-11" db="EMBL/GenBank/DDBJ databases">
        <title>Genome-wide analysis reveals the secondary metabolome in Streptomyces kanasensis ZX01.</title>
        <authorList>
            <person name="Zhang G."/>
            <person name="Han L."/>
            <person name="Feng J."/>
            <person name="Zhang X."/>
        </authorList>
    </citation>
    <scope>NUCLEOTIDE SEQUENCE [LARGE SCALE GENOMIC DNA]</scope>
    <source>
        <strain evidence="1 2">ZX01</strain>
    </source>
</reference>
<evidence type="ECO:0000313" key="2">
    <source>
        <dbReference type="Proteomes" id="UP000054011"/>
    </source>
</evidence>
<dbReference type="AlphaFoldDB" id="A0A124ECS8"/>
<sequence length="79" mass="8003">MMRPVSRRYFHAGTYSVEGSRLGRASASAFGAQGLLAGAQDVVDEVGTGKAAVAEVGDVARVEAKLPQQATAPANGGTI</sequence>